<dbReference type="Gene3D" id="3.30.1450.10">
    <property type="match status" value="1"/>
</dbReference>
<gene>
    <name evidence="5" type="primary">bamE</name>
    <name evidence="5" type="ORF">Q9L42_003825</name>
</gene>
<dbReference type="Pfam" id="PF04355">
    <property type="entry name" value="BamE"/>
    <property type="match status" value="1"/>
</dbReference>
<evidence type="ECO:0000256" key="3">
    <source>
        <dbReference type="SAM" id="SignalP"/>
    </source>
</evidence>
<keyword evidence="6" id="KW-1185">Reference proteome</keyword>
<dbReference type="RefSeq" id="WP_305909750.1">
    <property type="nucleotide sequence ID" value="NZ_CP157743.1"/>
</dbReference>
<dbReference type="PROSITE" id="PS51257">
    <property type="entry name" value="PROKAR_LIPOPROTEIN"/>
    <property type="match status" value="1"/>
</dbReference>
<evidence type="ECO:0000313" key="5">
    <source>
        <dbReference type="EMBL" id="XBS21263.1"/>
    </source>
</evidence>
<feature type="signal peptide" evidence="3">
    <location>
        <begin position="1"/>
        <end position="22"/>
    </location>
</feature>
<protein>
    <submittedName>
        <fullName evidence="5">Outer membrane protein assembly factor BamE</fullName>
    </submittedName>
</protein>
<evidence type="ECO:0000256" key="1">
    <source>
        <dbReference type="ARBA" id="ARBA00022729"/>
    </source>
</evidence>
<keyword evidence="2" id="KW-0472">Membrane</keyword>
<sequence length="112" mass="12379">MKMGLFRITVLLSVLSLVSGCASIGREFPSSQVSVITIGETTQRQIRSMFGAPWRVGIENGQRTWTYGHYQYSLFGEGSTEDLVVRFDNRGIVASYVFNTTEHQEGAPVAGQ</sequence>
<dbReference type="Proteomes" id="UP001225378">
    <property type="component" value="Chromosome"/>
</dbReference>
<keyword evidence="1 3" id="KW-0732">Signal</keyword>
<dbReference type="KEGG" id="mech:Q9L42_003825"/>
<evidence type="ECO:0000313" key="6">
    <source>
        <dbReference type="Proteomes" id="UP001225378"/>
    </source>
</evidence>
<dbReference type="AlphaFoldDB" id="A0AAU7NWC1"/>
<feature type="chain" id="PRO_5043930200" evidence="3">
    <location>
        <begin position="23"/>
        <end position="112"/>
    </location>
</feature>
<feature type="domain" description="Outer membrane protein assembly factor BamE" evidence="4">
    <location>
        <begin position="30"/>
        <end position="94"/>
    </location>
</feature>
<reference evidence="5 6" key="1">
    <citation type="journal article" date="2024" name="Microbiology">
        <title>Methylomarinum rosea sp. nov., a novel halophilic methanotrophic bacterium from the hypersaline Lake Elton.</title>
        <authorList>
            <person name="Suleimanov R.Z."/>
            <person name="Oshkin I.Y."/>
            <person name="Danilova O.V."/>
            <person name="Suzina N.E."/>
            <person name="Dedysh S.N."/>
        </authorList>
    </citation>
    <scope>NUCLEOTIDE SEQUENCE [LARGE SCALE GENOMIC DNA]</scope>
    <source>
        <strain evidence="5 6">Ch1-1</strain>
    </source>
</reference>
<accession>A0AAU7NWC1</accession>
<dbReference type="InterPro" id="IPR037873">
    <property type="entry name" value="BamE-like"/>
</dbReference>
<dbReference type="InterPro" id="IPR007450">
    <property type="entry name" value="BamE_dom"/>
</dbReference>
<organism evidence="5 6">
    <name type="scientific">Methylomarinum roseum</name>
    <dbReference type="NCBI Taxonomy" id="3067653"/>
    <lineage>
        <taxon>Bacteria</taxon>
        <taxon>Pseudomonadati</taxon>
        <taxon>Pseudomonadota</taxon>
        <taxon>Gammaproteobacteria</taxon>
        <taxon>Methylococcales</taxon>
        <taxon>Methylococcaceae</taxon>
        <taxon>Methylomarinum</taxon>
    </lineage>
</organism>
<dbReference type="EMBL" id="CP157743">
    <property type="protein sequence ID" value="XBS21263.1"/>
    <property type="molecule type" value="Genomic_DNA"/>
</dbReference>
<proteinExistence type="predicted"/>
<evidence type="ECO:0000259" key="4">
    <source>
        <dbReference type="Pfam" id="PF04355"/>
    </source>
</evidence>
<name>A0AAU7NWC1_9GAMM</name>
<dbReference type="GO" id="GO:0019867">
    <property type="term" value="C:outer membrane"/>
    <property type="evidence" value="ECO:0007669"/>
    <property type="project" value="InterPro"/>
</dbReference>
<evidence type="ECO:0000256" key="2">
    <source>
        <dbReference type="ARBA" id="ARBA00023136"/>
    </source>
</evidence>